<evidence type="ECO:0000256" key="1">
    <source>
        <dbReference type="SAM" id="MobiDB-lite"/>
    </source>
</evidence>
<sequence>MSKIWKNNRRDIADLKRRLREGDVVYTVRKVSGHVAPYEDARLCVEHEFTWTNHVTGSLMTGHLSIEGLLAQENEIHEQPPRGVRNIADPAPQVGAPLGSNYEGRLDEPELRGLNKHVADGSDPRTRRHPRSWRP</sequence>
<proteinExistence type="predicted"/>
<protein>
    <submittedName>
        <fullName evidence="2">Uncharacterized protein</fullName>
    </submittedName>
</protein>
<evidence type="ECO:0000313" key="2">
    <source>
        <dbReference type="EMBL" id="KAB1979467.1"/>
    </source>
</evidence>
<dbReference type="EMBL" id="WBKG01000042">
    <property type="protein sequence ID" value="KAB1979467.1"/>
    <property type="molecule type" value="Genomic_DNA"/>
</dbReference>
<organism evidence="2 3">
    <name type="scientific">Streptomyces triticiradicis</name>
    <dbReference type="NCBI Taxonomy" id="2651189"/>
    <lineage>
        <taxon>Bacteria</taxon>
        <taxon>Bacillati</taxon>
        <taxon>Actinomycetota</taxon>
        <taxon>Actinomycetes</taxon>
        <taxon>Kitasatosporales</taxon>
        <taxon>Streptomycetaceae</taxon>
        <taxon>Streptomyces</taxon>
    </lineage>
</organism>
<evidence type="ECO:0000313" key="3">
    <source>
        <dbReference type="Proteomes" id="UP000442990"/>
    </source>
</evidence>
<comment type="caution">
    <text evidence="2">The sequence shown here is derived from an EMBL/GenBank/DDBJ whole genome shotgun (WGS) entry which is preliminary data.</text>
</comment>
<dbReference type="AlphaFoldDB" id="A0A7J5D5C7"/>
<name>A0A7J5D5C7_9ACTN</name>
<dbReference type="RefSeq" id="WP_151473664.1">
    <property type="nucleotide sequence ID" value="NZ_WBKG01000042.1"/>
</dbReference>
<reference evidence="2 3" key="1">
    <citation type="submission" date="2019-09" db="EMBL/GenBank/DDBJ databases">
        <title>Isolation and identification of active actinomycetes.</title>
        <authorList>
            <person name="Yu Z."/>
            <person name="Han C."/>
            <person name="Yu B."/>
        </authorList>
    </citation>
    <scope>NUCLEOTIDE SEQUENCE [LARGE SCALE GENOMIC DNA]</scope>
    <source>
        <strain evidence="2 3">NEAU-H2</strain>
    </source>
</reference>
<accession>A0A7J5D5C7</accession>
<dbReference type="Proteomes" id="UP000442990">
    <property type="component" value="Unassembled WGS sequence"/>
</dbReference>
<feature type="region of interest" description="Disordered" evidence="1">
    <location>
        <begin position="75"/>
        <end position="135"/>
    </location>
</feature>
<feature type="compositionally biased region" description="Basic and acidic residues" evidence="1">
    <location>
        <begin position="104"/>
        <end position="125"/>
    </location>
</feature>
<gene>
    <name evidence="2" type="ORF">F8144_36255</name>
</gene>
<feature type="compositionally biased region" description="Basic residues" evidence="1">
    <location>
        <begin position="126"/>
        <end position="135"/>
    </location>
</feature>
<keyword evidence="3" id="KW-1185">Reference proteome</keyword>